<evidence type="ECO:0000256" key="1">
    <source>
        <dbReference type="SAM" id="MobiDB-lite"/>
    </source>
</evidence>
<proteinExistence type="predicted"/>
<feature type="compositionally biased region" description="Polar residues" evidence="1">
    <location>
        <begin position="234"/>
        <end position="254"/>
    </location>
</feature>
<feature type="transmembrane region" description="Helical" evidence="2">
    <location>
        <begin position="163"/>
        <end position="184"/>
    </location>
</feature>
<reference evidence="4 5" key="1">
    <citation type="submission" date="2021-06" db="EMBL/GenBank/DDBJ databases">
        <authorList>
            <person name="Palmer J.M."/>
        </authorList>
    </citation>
    <scope>NUCLEOTIDE SEQUENCE [LARGE SCALE GENOMIC DNA]</scope>
    <source>
        <strain evidence="4 5">GA_2019</strain>
        <tissue evidence="4">Muscle</tissue>
    </source>
</reference>
<feature type="domain" description="Piezo TM1-24" evidence="3">
    <location>
        <begin position="100"/>
        <end position="189"/>
    </location>
</feature>
<evidence type="ECO:0000256" key="2">
    <source>
        <dbReference type="SAM" id="Phobius"/>
    </source>
</evidence>
<keyword evidence="2" id="KW-0472">Membrane</keyword>
<name>A0ABV0MEH8_9TELE</name>
<dbReference type="InterPro" id="IPR027272">
    <property type="entry name" value="Piezo"/>
</dbReference>
<feature type="region of interest" description="Disordered" evidence="1">
    <location>
        <begin position="233"/>
        <end position="272"/>
    </location>
</feature>
<dbReference type="PANTHER" id="PTHR47049">
    <property type="entry name" value="PIEZO-TYPE MECHANOSENSITIVE ION CHANNEL HOMOLOG"/>
    <property type="match status" value="1"/>
</dbReference>
<dbReference type="PANTHER" id="PTHR47049:SF7">
    <property type="entry name" value="PIEZO-TYPE MECHANOSENSITIVE ION CHANNEL COMPONENT 2 ISOFORM X1"/>
    <property type="match status" value="1"/>
</dbReference>
<dbReference type="Proteomes" id="UP001476798">
    <property type="component" value="Unassembled WGS sequence"/>
</dbReference>
<protein>
    <recommendedName>
        <fullName evidence="3">Piezo TM1-24 domain-containing protein</fullName>
    </recommendedName>
</protein>
<dbReference type="InterPro" id="IPR056769">
    <property type="entry name" value="Piezo_TM1-24"/>
</dbReference>
<dbReference type="Pfam" id="PF24871">
    <property type="entry name" value="Piezo_TM1-24"/>
    <property type="match status" value="1"/>
</dbReference>
<keyword evidence="2" id="KW-1133">Transmembrane helix</keyword>
<evidence type="ECO:0000259" key="3">
    <source>
        <dbReference type="Pfam" id="PF24871"/>
    </source>
</evidence>
<evidence type="ECO:0000313" key="4">
    <source>
        <dbReference type="EMBL" id="MEQ2157530.1"/>
    </source>
</evidence>
<organism evidence="4 5">
    <name type="scientific">Goodea atripinnis</name>
    <dbReference type="NCBI Taxonomy" id="208336"/>
    <lineage>
        <taxon>Eukaryota</taxon>
        <taxon>Metazoa</taxon>
        <taxon>Chordata</taxon>
        <taxon>Craniata</taxon>
        <taxon>Vertebrata</taxon>
        <taxon>Euteleostomi</taxon>
        <taxon>Actinopterygii</taxon>
        <taxon>Neopterygii</taxon>
        <taxon>Teleostei</taxon>
        <taxon>Neoteleostei</taxon>
        <taxon>Acanthomorphata</taxon>
        <taxon>Ovalentaria</taxon>
        <taxon>Atherinomorphae</taxon>
        <taxon>Cyprinodontiformes</taxon>
        <taxon>Goodeidae</taxon>
        <taxon>Goodea</taxon>
    </lineage>
</organism>
<evidence type="ECO:0000313" key="5">
    <source>
        <dbReference type="Proteomes" id="UP001476798"/>
    </source>
</evidence>
<feature type="transmembrane region" description="Helical" evidence="2">
    <location>
        <begin position="12"/>
        <end position="34"/>
    </location>
</feature>
<comment type="caution">
    <text evidence="4">The sequence shown here is derived from an EMBL/GenBank/DDBJ whole genome shotgun (WGS) entry which is preliminary data.</text>
</comment>
<sequence length="272" mass="31418">MRDRRRYAMMSAPFLAIYGSVLVVLGFLSGLRLSRAELYPGLPLAVIVDFDLNSYHPAPCIHLGAKVFYTFNFWVMFRQQLKERKEEQSMKKESLEEITIRYDVWRRVLKTFWAVVVGYSMVVLIAIYMYQFRSVSALFRQIMGMSEEGLRDLGFERYSTVELFARILLPAAFLLACILQLHYFNSDFLTLTDLDDVPVQETSRQEELKTSVNMIADIIKENIEKLQKRLLKEQTGNGRSQETLDSIGLQTSSEKGAEEQQETTQEGNHSPI</sequence>
<dbReference type="EMBL" id="JAHRIO010000098">
    <property type="protein sequence ID" value="MEQ2157530.1"/>
    <property type="molecule type" value="Genomic_DNA"/>
</dbReference>
<feature type="transmembrane region" description="Helical" evidence="2">
    <location>
        <begin position="54"/>
        <end position="75"/>
    </location>
</feature>
<keyword evidence="5" id="KW-1185">Reference proteome</keyword>
<accession>A0ABV0MEH8</accession>
<feature type="transmembrane region" description="Helical" evidence="2">
    <location>
        <begin position="111"/>
        <end position="130"/>
    </location>
</feature>
<gene>
    <name evidence="4" type="ORF">GOODEAATRI_002700</name>
</gene>
<keyword evidence="2" id="KW-0812">Transmembrane</keyword>